<keyword evidence="7" id="KW-0067">ATP-binding</keyword>
<dbReference type="PANTHER" id="PTHR24421:SF10">
    <property type="entry name" value="NITRATE_NITRITE SENSOR PROTEIN NARQ"/>
    <property type="match status" value="1"/>
</dbReference>
<proteinExistence type="predicted"/>
<evidence type="ECO:0000256" key="7">
    <source>
        <dbReference type="ARBA" id="ARBA00022840"/>
    </source>
</evidence>
<dbReference type="GO" id="GO:0016020">
    <property type="term" value="C:membrane"/>
    <property type="evidence" value="ECO:0007669"/>
    <property type="project" value="InterPro"/>
</dbReference>
<dbReference type="EMBL" id="JAMTCS010000014">
    <property type="protein sequence ID" value="MCP2266826.1"/>
    <property type="molecule type" value="Genomic_DNA"/>
</dbReference>
<evidence type="ECO:0000259" key="12">
    <source>
        <dbReference type="Pfam" id="PF13796"/>
    </source>
</evidence>
<dbReference type="InterPro" id="IPR003594">
    <property type="entry name" value="HATPase_dom"/>
</dbReference>
<keyword evidence="9" id="KW-0472">Membrane</keyword>
<evidence type="ECO:0000256" key="1">
    <source>
        <dbReference type="ARBA" id="ARBA00000085"/>
    </source>
</evidence>
<dbReference type="AlphaFoldDB" id="A0A9X2GDW5"/>
<keyword evidence="3" id="KW-0597">Phosphoprotein</keyword>
<sequence length="411" mass="43273">MWAALRGRPWRFLCSSWPWRALAYLAGTVPVALVVAVALFVTVGVGVLTAVLVVGLLVLSAIPIVSSVVAGVERRRMQLLLGRRAPSDGVPWRTRLRALRTMPVAWREVGYTVLLAVVLWVVDAVALGLVAAVPGVLLAAPVLVLLDGPVSMGPWQVDTPAEAWLVVGPGLLLLAAGLYGATLLAAAQASLARILLDPQQARLAEAVAELRRSRVSLVDAFETERRRIERDLHDGAQQRLVALTMTLGRAELEIGPGAGLDLVREAHGQAEAALLELRSTVRGIHPRVLVDHGLDAAVHEIADVSEVPVTVDLRLPGRLPGPVEAAAYFVVSEALTNVVRHATARSVRVHGRIAEDRLVLTVVDDGVGGAVVRAGGGLAGLAVRLEALDGELSVTSPAGGPTEVRATCPVS</sequence>
<evidence type="ECO:0000256" key="2">
    <source>
        <dbReference type="ARBA" id="ARBA00012438"/>
    </source>
</evidence>
<evidence type="ECO:0000256" key="5">
    <source>
        <dbReference type="ARBA" id="ARBA00022741"/>
    </source>
</evidence>
<dbReference type="GO" id="GO:0046983">
    <property type="term" value="F:protein dimerization activity"/>
    <property type="evidence" value="ECO:0007669"/>
    <property type="project" value="InterPro"/>
</dbReference>
<evidence type="ECO:0000256" key="3">
    <source>
        <dbReference type="ARBA" id="ARBA00022553"/>
    </source>
</evidence>
<dbReference type="InterPro" id="IPR050482">
    <property type="entry name" value="Sensor_HK_TwoCompSys"/>
</dbReference>
<evidence type="ECO:0000256" key="6">
    <source>
        <dbReference type="ARBA" id="ARBA00022777"/>
    </source>
</evidence>
<dbReference type="CDD" id="cd16917">
    <property type="entry name" value="HATPase_UhpB-NarQ-NarX-like"/>
    <property type="match status" value="1"/>
</dbReference>
<dbReference type="GO" id="GO:0000155">
    <property type="term" value="F:phosphorelay sensor kinase activity"/>
    <property type="evidence" value="ECO:0007669"/>
    <property type="project" value="InterPro"/>
</dbReference>
<keyword evidence="8" id="KW-0902">Two-component regulatory system</keyword>
<keyword evidence="9" id="KW-0812">Transmembrane</keyword>
<dbReference type="Gene3D" id="3.30.565.10">
    <property type="entry name" value="Histidine kinase-like ATPase, C-terminal domain"/>
    <property type="match status" value="1"/>
</dbReference>
<dbReference type="InterPro" id="IPR025828">
    <property type="entry name" value="Put_sensor_dom"/>
</dbReference>
<keyword evidence="5" id="KW-0547">Nucleotide-binding</keyword>
<reference evidence="13" key="1">
    <citation type="submission" date="2022-06" db="EMBL/GenBank/DDBJ databases">
        <title>Genomic Encyclopedia of Archaeal and Bacterial Type Strains, Phase II (KMG-II): from individual species to whole genera.</title>
        <authorList>
            <person name="Goeker M."/>
        </authorList>
    </citation>
    <scope>NUCLEOTIDE SEQUENCE</scope>
    <source>
        <strain evidence="13">DSM 26652</strain>
    </source>
</reference>
<dbReference type="PANTHER" id="PTHR24421">
    <property type="entry name" value="NITRATE/NITRITE SENSOR PROTEIN NARX-RELATED"/>
    <property type="match status" value="1"/>
</dbReference>
<evidence type="ECO:0000313" key="13">
    <source>
        <dbReference type="EMBL" id="MCP2266826.1"/>
    </source>
</evidence>
<evidence type="ECO:0000256" key="9">
    <source>
        <dbReference type="SAM" id="Phobius"/>
    </source>
</evidence>
<dbReference type="Gene3D" id="1.20.5.1930">
    <property type="match status" value="1"/>
</dbReference>
<keyword evidence="14" id="KW-1185">Reference proteome</keyword>
<keyword evidence="9" id="KW-1133">Transmembrane helix</keyword>
<keyword evidence="6 13" id="KW-0418">Kinase</keyword>
<dbReference type="Proteomes" id="UP001139493">
    <property type="component" value="Unassembled WGS sequence"/>
</dbReference>
<feature type="transmembrane region" description="Helical" evidence="9">
    <location>
        <begin position="21"/>
        <end position="41"/>
    </location>
</feature>
<keyword evidence="4" id="KW-0808">Transferase</keyword>
<dbReference type="Pfam" id="PF13796">
    <property type="entry name" value="Sensor"/>
    <property type="match status" value="1"/>
</dbReference>
<evidence type="ECO:0000256" key="8">
    <source>
        <dbReference type="ARBA" id="ARBA00023012"/>
    </source>
</evidence>
<comment type="caution">
    <text evidence="13">The sequence shown here is derived from an EMBL/GenBank/DDBJ whole genome shotgun (WGS) entry which is preliminary data.</text>
</comment>
<feature type="domain" description="Putative sensor" evidence="12">
    <location>
        <begin position="24"/>
        <end position="196"/>
    </location>
</feature>
<name>A0A9X2GDW5_9MICO</name>
<dbReference type="EC" id="2.7.13.3" evidence="2"/>
<evidence type="ECO:0000256" key="4">
    <source>
        <dbReference type="ARBA" id="ARBA00022679"/>
    </source>
</evidence>
<evidence type="ECO:0000259" key="10">
    <source>
        <dbReference type="Pfam" id="PF02518"/>
    </source>
</evidence>
<protein>
    <recommendedName>
        <fullName evidence="2">histidine kinase</fullName>
        <ecNumber evidence="2">2.7.13.3</ecNumber>
    </recommendedName>
</protein>
<evidence type="ECO:0000259" key="11">
    <source>
        <dbReference type="Pfam" id="PF07730"/>
    </source>
</evidence>
<dbReference type="Pfam" id="PF07730">
    <property type="entry name" value="HisKA_3"/>
    <property type="match status" value="1"/>
</dbReference>
<organism evidence="13 14">
    <name type="scientific">Promicromonospora thailandica</name>
    <dbReference type="NCBI Taxonomy" id="765201"/>
    <lineage>
        <taxon>Bacteria</taxon>
        <taxon>Bacillati</taxon>
        <taxon>Actinomycetota</taxon>
        <taxon>Actinomycetes</taxon>
        <taxon>Micrococcales</taxon>
        <taxon>Promicromonosporaceae</taxon>
        <taxon>Promicromonospora</taxon>
    </lineage>
</organism>
<feature type="domain" description="Signal transduction histidine kinase subgroup 3 dimerisation and phosphoacceptor" evidence="11">
    <location>
        <begin position="224"/>
        <end position="289"/>
    </location>
</feature>
<dbReference type="Pfam" id="PF02518">
    <property type="entry name" value="HATPase_c"/>
    <property type="match status" value="1"/>
</dbReference>
<comment type="catalytic activity">
    <reaction evidence="1">
        <text>ATP + protein L-histidine = ADP + protein N-phospho-L-histidine.</text>
        <dbReference type="EC" id="2.7.13.3"/>
    </reaction>
</comment>
<feature type="transmembrane region" description="Helical" evidence="9">
    <location>
        <begin position="110"/>
        <end position="143"/>
    </location>
</feature>
<gene>
    <name evidence="13" type="ORF">APR03_004196</name>
</gene>
<dbReference type="GO" id="GO:0005524">
    <property type="term" value="F:ATP binding"/>
    <property type="evidence" value="ECO:0007669"/>
    <property type="project" value="UniProtKB-KW"/>
</dbReference>
<accession>A0A9X2GDW5</accession>
<dbReference type="InterPro" id="IPR011712">
    <property type="entry name" value="Sig_transdc_His_kin_sub3_dim/P"/>
</dbReference>
<feature type="transmembrane region" description="Helical" evidence="9">
    <location>
        <begin position="163"/>
        <end position="186"/>
    </location>
</feature>
<dbReference type="InterPro" id="IPR036890">
    <property type="entry name" value="HATPase_C_sf"/>
</dbReference>
<dbReference type="SUPFAM" id="SSF55874">
    <property type="entry name" value="ATPase domain of HSP90 chaperone/DNA topoisomerase II/histidine kinase"/>
    <property type="match status" value="1"/>
</dbReference>
<feature type="transmembrane region" description="Helical" evidence="9">
    <location>
        <begin position="47"/>
        <end position="72"/>
    </location>
</feature>
<evidence type="ECO:0000313" key="14">
    <source>
        <dbReference type="Proteomes" id="UP001139493"/>
    </source>
</evidence>
<feature type="domain" description="Histidine kinase/HSP90-like ATPase" evidence="10">
    <location>
        <begin position="326"/>
        <end position="410"/>
    </location>
</feature>